<reference evidence="6 7" key="1">
    <citation type="journal article" date="2012" name="Science">
        <title>The Paleozoic origin of enzymatic lignin decomposition reconstructed from 31 fungal genomes.</title>
        <authorList>
            <person name="Floudas D."/>
            <person name="Binder M."/>
            <person name="Riley R."/>
            <person name="Barry K."/>
            <person name="Blanchette R.A."/>
            <person name="Henrissat B."/>
            <person name="Martinez A.T."/>
            <person name="Otillar R."/>
            <person name="Spatafora J.W."/>
            <person name="Yadav J.S."/>
            <person name="Aerts A."/>
            <person name="Benoit I."/>
            <person name="Boyd A."/>
            <person name="Carlson A."/>
            <person name="Copeland A."/>
            <person name="Coutinho P.M."/>
            <person name="de Vries R.P."/>
            <person name="Ferreira P."/>
            <person name="Findley K."/>
            <person name="Foster B."/>
            <person name="Gaskell J."/>
            <person name="Glotzer D."/>
            <person name="Gorecki P."/>
            <person name="Heitman J."/>
            <person name="Hesse C."/>
            <person name="Hori C."/>
            <person name="Igarashi K."/>
            <person name="Jurgens J.A."/>
            <person name="Kallen N."/>
            <person name="Kersten P."/>
            <person name="Kohler A."/>
            <person name="Kuees U."/>
            <person name="Kumar T.K.A."/>
            <person name="Kuo A."/>
            <person name="LaButti K."/>
            <person name="Larrondo L.F."/>
            <person name="Lindquist E."/>
            <person name="Ling A."/>
            <person name="Lombard V."/>
            <person name="Lucas S."/>
            <person name="Lundell T."/>
            <person name="Martin R."/>
            <person name="McLaughlin D.J."/>
            <person name="Morgenstern I."/>
            <person name="Morin E."/>
            <person name="Murat C."/>
            <person name="Nagy L.G."/>
            <person name="Nolan M."/>
            <person name="Ohm R.A."/>
            <person name="Patyshakuliyeva A."/>
            <person name="Rokas A."/>
            <person name="Ruiz-Duenas F.J."/>
            <person name="Sabat G."/>
            <person name="Salamov A."/>
            <person name="Samejima M."/>
            <person name="Schmutz J."/>
            <person name="Slot J.C."/>
            <person name="St John F."/>
            <person name="Stenlid J."/>
            <person name="Sun H."/>
            <person name="Sun S."/>
            <person name="Syed K."/>
            <person name="Tsang A."/>
            <person name="Wiebenga A."/>
            <person name="Young D."/>
            <person name="Pisabarro A."/>
            <person name="Eastwood D.C."/>
            <person name="Martin F."/>
            <person name="Cullen D."/>
            <person name="Grigoriev I.V."/>
            <person name="Hibbett D.S."/>
        </authorList>
    </citation>
    <scope>NUCLEOTIDE SEQUENCE</scope>
    <source>
        <strain evidence="7">FP-58527</strain>
    </source>
</reference>
<dbReference type="Gene3D" id="3.10.310.20">
    <property type="entry name" value="DHHA2 domain"/>
    <property type="match status" value="1"/>
</dbReference>
<evidence type="ECO:0000259" key="5">
    <source>
        <dbReference type="SMART" id="SM01131"/>
    </source>
</evidence>
<dbReference type="InterPro" id="IPR038222">
    <property type="entry name" value="DHHA2_dom_sf"/>
</dbReference>
<dbReference type="Proteomes" id="UP000015241">
    <property type="component" value="Unassembled WGS sequence"/>
</dbReference>
<evidence type="ECO:0000256" key="4">
    <source>
        <dbReference type="ARBA" id="ARBA00023211"/>
    </source>
</evidence>
<dbReference type="GO" id="GO:0046872">
    <property type="term" value="F:metal ion binding"/>
    <property type="evidence" value="ECO:0007669"/>
    <property type="project" value="UniProtKB-KW"/>
</dbReference>
<evidence type="ECO:0000313" key="6">
    <source>
        <dbReference type="EMBL" id="EPT01994.1"/>
    </source>
</evidence>
<dbReference type="InterPro" id="IPR001667">
    <property type="entry name" value="DDH_dom"/>
</dbReference>
<evidence type="ECO:0000256" key="2">
    <source>
        <dbReference type="ARBA" id="ARBA00022723"/>
    </source>
</evidence>
<dbReference type="PANTHER" id="PTHR12112:SF39">
    <property type="entry name" value="EG:152A3.5 PROTEIN (FBGN0003116_PN PROTEIN)"/>
    <property type="match status" value="1"/>
</dbReference>
<accession>S8EFJ6</accession>
<dbReference type="HOGENOM" id="CLU_019358_1_1_1"/>
<gene>
    <name evidence="6" type="ORF">FOMPIDRAFT_1160871</name>
</gene>
<dbReference type="InParanoid" id="S8EFJ6"/>
<dbReference type="OrthoDB" id="374045at2759"/>
<evidence type="ECO:0000313" key="7">
    <source>
        <dbReference type="Proteomes" id="UP000015241"/>
    </source>
</evidence>
<evidence type="ECO:0000256" key="1">
    <source>
        <dbReference type="ARBA" id="ARBA00001936"/>
    </source>
</evidence>
<dbReference type="GO" id="GO:0004309">
    <property type="term" value="F:exopolyphosphatase activity"/>
    <property type="evidence" value="ECO:0007669"/>
    <property type="project" value="TreeGrafter"/>
</dbReference>
<dbReference type="Gene3D" id="3.90.1640.10">
    <property type="entry name" value="inorganic pyrophosphatase (n-terminal core)"/>
    <property type="match status" value="1"/>
</dbReference>
<dbReference type="Pfam" id="PF02833">
    <property type="entry name" value="DHHA2"/>
    <property type="match status" value="1"/>
</dbReference>
<dbReference type="SMART" id="SM01131">
    <property type="entry name" value="DHHA2"/>
    <property type="match status" value="1"/>
</dbReference>
<dbReference type="STRING" id="743788.S8EFJ6"/>
<dbReference type="InterPro" id="IPR004097">
    <property type="entry name" value="DHHA2"/>
</dbReference>
<organism evidence="6 7">
    <name type="scientific">Fomitopsis schrenkii</name>
    <name type="common">Brown rot fungus</name>
    <dbReference type="NCBI Taxonomy" id="2126942"/>
    <lineage>
        <taxon>Eukaryota</taxon>
        <taxon>Fungi</taxon>
        <taxon>Dikarya</taxon>
        <taxon>Basidiomycota</taxon>
        <taxon>Agaricomycotina</taxon>
        <taxon>Agaricomycetes</taxon>
        <taxon>Polyporales</taxon>
        <taxon>Fomitopsis</taxon>
    </lineage>
</organism>
<dbReference type="GO" id="GO:0005737">
    <property type="term" value="C:cytoplasm"/>
    <property type="evidence" value="ECO:0007669"/>
    <property type="project" value="InterPro"/>
</dbReference>
<dbReference type="eggNOG" id="KOG4129">
    <property type="taxonomic scope" value="Eukaryota"/>
</dbReference>
<sequence length="445" mass="47904">MPAPVDSKLGKTREANSADTLRSFLTRSKTACLQDIRDGRGDKWIVVMGNEAGDLDSLASAIAYAWYLSEILLLPSAALAQTPRDDLHLRAENAHALSLAGVGVEDLLCVDEAHPTPTTSPFPSTTFALVDHNRLGTRFSENNPTARVIAIIDHHVDEGLHTDADPRIVTPGVGSCSSLVAEFLQKNCSGRVPQELATLLLSSIIIDTGGMVPGGKAVEVDQRAAAFLASNCTLAAADVSALNAAPPSLHGSSAIQELNATLQTKKNSVAHLGARDLLRRDYKEYALTPAFAPGHELLIGLASVPLSLSSIVSRDSTQFVADAKEWMGERGLNALGVLTSFRDERKPGKGGKGKHRREQLWVVHARDDMESELAQILFDGLEGSEELRMKPRKWKKVGVEPAVWEKVGGPFGEGWRVAAWKQKNADATRKTTAPIVKVIVEGRDV</sequence>
<keyword evidence="4" id="KW-0464">Manganese</keyword>
<keyword evidence="2" id="KW-0479">Metal-binding</keyword>
<dbReference type="AlphaFoldDB" id="S8EFJ6"/>
<dbReference type="Pfam" id="PF01368">
    <property type="entry name" value="DHH"/>
    <property type="match status" value="1"/>
</dbReference>
<keyword evidence="3" id="KW-0378">Hydrolase</keyword>
<comment type="cofactor">
    <cofactor evidence="1">
        <name>Mn(2+)</name>
        <dbReference type="ChEBI" id="CHEBI:29035"/>
    </cofactor>
</comment>
<evidence type="ECO:0000256" key="3">
    <source>
        <dbReference type="ARBA" id="ARBA00022801"/>
    </source>
</evidence>
<dbReference type="InterPro" id="IPR038763">
    <property type="entry name" value="DHH_sf"/>
</dbReference>
<keyword evidence="7" id="KW-1185">Reference proteome</keyword>
<feature type="domain" description="DHHA2" evidence="5">
    <location>
        <begin position="259"/>
        <end position="440"/>
    </location>
</feature>
<name>S8EFJ6_FOMSC</name>
<dbReference type="PANTHER" id="PTHR12112">
    <property type="entry name" value="BNIP - RELATED"/>
    <property type="match status" value="1"/>
</dbReference>
<dbReference type="EMBL" id="KE504138">
    <property type="protein sequence ID" value="EPT01994.1"/>
    <property type="molecule type" value="Genomic_DNA"/>
</dbReference>
<dbReference type="SUPFAM" id="SSF64182">
    <property type="entry name" value="DHH phosphoesterases"/>
    <property type="match status" value="1"/>
</dbReference>
<proteinExistence type="predicted"/>
<dbReference type="FunCoup" id="S8EFJ6">
    <property type="interactions" value="237"/>
</dbReference>
<protein>
    <recommendedName>
        <fullName evidence="5">DHHA2 domain-containing protein</fullName>
    </recommendedName>
</protein>